<keyword evidence="4 5" id="KW-0067">ATP-binding</keyword>
<dbReference type="PANTHER" id="PTHR44329:SF288">
    <property type="entry name" value="MITOGEN-ACTIVATED PROTEIN KINASE KINASE KINASE 20"/>
    <property type="match status" value="1"/>
</dbReference>
<protein>
    <recommendedName>
        <fullName evidence="8">Protein kinase domain-containing protein</fullName>
    </recommendedName>
</protein>
<accession>A0ABQ6MXD7</accession>
<feature type="region of interest" description="Disordered" evidence="6">
    <location>
        <begin position="675"/>
        <end position="707"/>
    </location>
</feature>
<comment type="caution">
    <text evidence="9">The sequence shown here is derived from an EMBL/GenBank/DDBJ whole genome shotgun (WGS) entry which is preliminary data.</text>
</comment>
<dbReference type="Gene3D" id="1.10.510.10">
    <property type="entry name" value="Transferase(Phosphotransferase) domain 1"/>
    <property type="match status" value="2"/>
</dbReference>
<keyword evidence="7" id="KW-0812">Transmembrane</keyword>
<evidence type="ECO:0000259" key="8">
    <source>
        <dbReference type="PROSITE" id="PS50011"/>
    </source>
</evidence>
<organism evidence="9 10">
    <name type="scientific">Tetraparma gracilis</name>
    <dbReference type="NCBI Taxonomy" id="2962635"/>
    <lineage>
        <taxon>Eukaryota</taxon>
        <taxon>Sar</taxon>
        <taxon>Stramenopiles</taxon>
        <taxon>Ochrophyta</taxon>
        <taxon>Bolidophyceae</taxon>
        <taxon>Parmales</taxon>
        <taxon>Triparmaceae</taxon>
        <taxon>Tetraparma</taxon>
    </lineage>
</organism>
<dbReference type="InterPro" id="IPR000719">
    <property type="entry name" value="Prot_kinase_dom"/>
</dbReference>
<keyword evidence="7" id="KW-1133">Transmembrane helix</keyword>
<evidence type="ECO:0000313" key="10">
    <source>
        <dbReference type="Proteomes" id="UP001165060"/>
    </source>
</evidence>
<dbReference type="SUPFAM" id="SSF56112">
    <property type="entry name" value="Protein kinase-like (PK-like)"/>
    <property type="match status" value="1"/>
</dbReference>
<dbReference type="InterPro" id="IPR051681">
    <property type="entry name" value="Ser/Thr_Kinases-Pseudokinases"/>
</dbReference>
<evidence type="ECO:0000256" key="6">
    <source>
        <dbReference type="SAM" id="MobiDB-lite"/>
    </source>
</evidence>
<dbReference type="Pfam" id="PF07714">
    <property type="entry name" value="PK_Tyr_Ser-Thr"/>
    <property type="match status" value="2"/>
</dbReference>
<feature type="compositionally biased region" description="Basic and acidic residues" evidence="6">
    <location>
        <begin position="357"/>
        <end position="371"/>
    </location>
</feature>
<dbReference type="EMBL" id="BRYB01000649">
    <property type="protein sequence ID" value="GMI34612.1"/>
    <property type="molecule type" value="Genomic_DNA"/>
</dbReference>
<keyword evidence="1" id="KW-0808">Transferase</keyword>
<feature type="region of interest" description="Disordered" evidence="6">
    <location>
        <begin position="350"/>
        <end position="371"/>
    </location>
</feature>
<evidence type="ECO:0000256" key="1">
    <source>
        <dbReference type="ARBA" id="ARBA00022679"/>
    </source>
</evidence>
<evidence type="ECO:0000313" key="9">
    <source>
        <dbReference type="EMBL" id="GMI34612.1"/>
    </source>
</evidence>
<dbReference type="InterPro" id="IPR017441">
    <property type="entry name" value="Protein_kinase_ATP_BS"/>
</dbReference>
<dbReference type="Proteomes" id="UP001165060">
    <property type="component" value="Unassembled WGS sequence"/>
</dbReference>
<dbReference type="PROSITE" id="PS00107">
    <property type="entry name" value="PROTEIN_KINASE_ATP"/>
    <property type="match status" value="1"/>
</dbReference>
<feature type="binding site" evidence="5">
    <location>
        <position position="416"/>
    </location>
    <ligand>
        <name>ATP</name>
        <dbReference type="ChEBI" id="CHEBI:30616"/>
    </ligand>
</feature>
<evidence type="ECO:0000256" key="5">
    <source>
        <dbReference type="PROSITE-ProRule" id="PRU10141"/>
    </source>
</evidence>
<keyword evidence="2 5" id="KW-0547">Nucleotide-binding</keyword>
<evidence type="ECO:0000256" key="4">
    <source>
        <dbReference type="ARBA" id="ARBA00022840"/>
    </source>
</evidence>
<keyword evidence="3" id="KW-0418">Kinase</keyword>
<dbReference type="InterPro" id="IPR011009">
    <property type="entry name" value="Kinase-like_dom_sf"/>
</dbReference>
<proteinExistence type="predicted"/>
<dbReference type="InterPro" id="IPR001245">
    <property type="entry name" value="Ser-Thr/Tyr_kinase_cat_dom"/>
</dbReference>
<sequence>MSSDVFLYHAEAAYSDSSTGASVTLPCAVVYDENAPPRTALSVSCELTLATTYTVSVFHSRTNPQLLGGVRHVLTIEPAATDADSCAVDFPSGKSIVAGSSFEAVVLPFDEFKNPTSHAEDAFESRVELGSSGANVGNRHVLPADHAFSEIQKIAGTYKLYLYLIGTQEQVADSPISFDVLPAAPSASKSTASAGNATSIVSAFDTRLPLQAFLHDEYGNEVLDAPGVVARVQGLDPVDPSASDEHVLEGPRYSHTLTIPADTDTTLVISFHLDGEQIGETVEIAVAPPPPPEDGVNMTTVYVGIGAGVSLLLAILLLFMRHRRLAKLQVKKMQSAHLQLEAANENLKDSLRKKKHSDKEMAAMKKAMEEQKEDRKDELRTVLIPSSEIDIVELLGQGGMGKVHLANYKQKLVAVKQLITINDDSVMRFRRECFLTKEMSHPNIVILIGVCWDQMMLGCVLEYVNGGSLQDRLNADWNADFADKITWKGELLKWAREAALGCQYIIRGARYDVKADSYSFGICLVAMMRIEDTIVNFFFNALIKKMRKASRDGVGLTALNRNVEKGWRPALPDEFYPSLIDLIWRCWDDDPSKRPDMDEVVRLLMGPIADEVRSNPEPIFGSGKVIGACTQKDMALADDESEMVPKEVHERELALLAANKDRVLQELRDKMKKQEKELTELKTSKRKEAGKKLEKTASAKKVDDEMKNMLAMMGR</sequence>
<evidence type="ECO:0000256" key="7">
    <source>
        <dbReference type="SAM" id="Phobius"/>
    </source>
</evidence>
<evidence type="ECO:0000256" key="3">
    <source>
        <dbReference type="ARBA" id="ARBA00022777"/>
    </source>
</evidence>
<feature type="transmembrane region" description="Helical" evidence="7">
    <location>
        <begin position="301"/>
        <end position="319"/>
    </location>
</feature>
<dbReference type="PROSITE" id="PS50011">
    <property type="entry name" value="PROTEIN_KINASE_DOM"/>
    <property type="match status" value="1"/>
</dbReference>
<keyword evidence="7" id="KW-0472">Membrane</keyword>
<reference evidence="9 10" key="1">
    <citation type="journal article" date="2023" name="Commun. Biol.">
        <title>Genome analysis of Parmales, the sister group of diatoms, reveals the evolutionary specialization of diatoms from phago-mixotrophs to photoautotrophs.</title>
        <authorList>
            <person name="Ban H."/>
            <person name="Sato S."/>
            <person name="Yoshikawa S."/>
            <person name="Yamada K."/>
            <person name="Nakamura Y."/>
            <person name="Ichinomiya M."/>
            <person name="Sato N."/>
            <person name="Blanc-Mathieu R."/>
            <person name="Endo H."/>
            <person name="Kuwata A."/>
            <person name="Ogata H."/>
        </authorList>
    </citation>
    <scope>NUCLEOTIDE SEQUENCE [LARGE SCALE GENOMIC DNA]</scope>
</reference>
<evidence type="ECO:0000256" key="2">
    <source>
        <dbReference type="ARBA" id="ARBA00022741"/>
    </source>
</evidence>
<dbReference type="PANTHER" id="PTHR44329">
    <property type="entry name" value="SERINE/THREONINE-PROTEIN KINASE TNNI3K-RELATED"/>
    <property type="match status" value="1"/>
</dbReference>
<feature type="domain" description="Protein kinase" evidence="8">
    <location>
        <begin position="389"/>
        <end position="715"/>
    </location>
</feature>
<gene>
    <name evidence="9" type="ORF">TeGR_g6833</name>
</gene>
<name>A0ABQ6MXD7_9STRA</name>
<keyword evidence="10" id="KW-1185">Reference proteome</keyword>